<dbReference type="Proteomes" id="UP000604046">
    <property type="component" value="Unassembled WGS sequence"/>
</dbReference>
<accession>A0A812JB78</accession>
<dbReference type="SUPFAM" id="SSF56112">
    <property type="entry name" value="Protein kinase-like (PK-like)"/>
    <property type="match status" value="1"/>
</dbReference>
<dbReference type="Gene3D" id="1.10.510.10">
    <property type="entry name" value="Transferase(Phosphotransferase) domain 1"/>
    <property type="match status" value="1"/>
</dbReference>
<dbReference type="InterPro" id="IPR011009">
    <property type="entry name" value="Kinase-like_dom_sf"/>
</dbReference>
<dbReference type="OrthoDB" id="419459at2759"/>
<organism evidence="6 7">
    <name type="scientific">Symbiodinium natans</name>
    <dbReference type="NCBI Taxonomy" id="878477"/>
    <lineage>
        <taxon>Eukaryota</taxon>
        <taxon>Sar</taxon>
        <taxon>Alveolata</taxon>
        <taxon>Dinophyceae</taxon>
        <taxon>Suessiales</taxon>
        <taxon>Symbiodiniaceae</taxon>
        <taxon>Symbiodinium</taxon>
    </lineage>
</organism>
<feature type="domain" description="Protein kinase" evidence="5">
    <location>
        <begin position="592"/>
        <end position="836"/>
    </location>
</feature>
<comment type="caution">
    <text evidence="6">The sequence shown here is derived from an EMBL/GenBank/DDBJ whole genome shotgun (WGS) entry which is preliminary data.</text>
</comment>
<evidence type="ECO:0000313" key="7">
    <source>
        <dbReference type="Proteomes" id="UP000604046"/>
    </source>
</evidence>
<evidence type="ECO:0000256" key="4">
    <source>
        <dbReference type="SAM" id="MobiDB-lite"/>
    </source>
</evidence>
<evidence type="ECO:0000313" key="6">
    <source>
        <dbReference type="EMBL" id="CAE7196821.1"/>
    </source>
</evidence>
<dbReference type="InterPro" id="IPR049212">
    <property type="entry name" value="DUF6815"/>
</dbReference>
<dbReference type="AlphaFoldDB" id="A0A812JB78"/>
<evidence type="ECO:0000256" key="3">
    <source>
        <dbReference type="PROSITE-ProRule" id="PRU10141"/>
    </source>
</evidence>
<dbReference type="GO" id="GO:0004672">
    <property type="term" value="F:protein kinase activity"/>
    <property type="evidence" value="ECO:0007669"/>
    <property type="project" value="InterPro"/>
</dbReference>
<dbReference type="PANTHER" id="PTHR24347">
    <property type="entry name" value="SERINE/THREONINE-PROTEIN KINASE"/>
    <property type="match status" value="1"/>
</dbReference>
<keyword evidence="7" id="KW-1185">Reference proteome</keyword>
<keyword evidence="2 3" id="KW-0067">ATP-binding</keyword>
<gene>
    <name evidence="6" type="primary">CPK4</name>
    <name evidence="6" type="ORF">SNAT2548_LOCUS5531</name>
</gene>
<reference evidence="6" key="1">
    <citation type="submission" date="2021-02" db="EMBL/GenBank/DDBJ databases">
        <authorList>
            <person name="Dougan E. K."/>
            <person name="Rhodes N."/>
            <person name="Thang M."/>
            <person name="Chan C."/>
        </authorList>
    </citation>
    <scope>NUCLEOTIDE SEQUENCE</scope>
</reference>
<feature type="compositionally biased region" description="Basic residues" evidence="4">
    <location>
        <begin position="1"/>
        <end position="10"/>
    </location>
</feature>
<evidence type="ECO:0000259" key="5">
    <source>
        <dbReference type="PROSITE" id="PS50011"/>
    </source>
</evidence>
<name>A0A812JB78_9DINO</name>
<proteinExistence type="predicted"/>
<dbReference type="EMBL" id="CAJNDS010000353">
    <property type="protein sequence ID" value="CAE7196821.1"/>
    <property type="molecule type" value="Genomic_DNA"/>
</dbReference>
<dbReference type="InterPro" id="IPR008271">
    <property type="entry name" value="Ser/Thr_kinase_AS"/>
</dbReference>
<dbReference type="PROSITE" id="PS00108">
    <property type="entry name" value="PROTEIN_KINASE_ST"/>
    <property type="match status" value="1"/>
</dbReference>
<feature type="binding site" evidence="3">
    <location>
        <position position="621"/>
    </location>
    <ligand>
        <name>ATP</name>
        <dbReference type="ChEBI" id="CHEBI:30616"/>
    </ligand>
</feature>
<dbReference type="InterPro" id="IPR017441">
    <property type="entry name" value="Protein_kinase_ATP_BS"/>
</dbReference>
<sequence>MGKTKSRLRRPPGSLSRRASRCPFGTPSQRQLRVFQTVMCIEPRRVCKLLGSGDRPRSTIDEYWWRCARWTSRSSTCARRLAPRRWVSEASAQKLVFARQNATLSFTGAHRQPPEALLEKAVVAGELADNLKRPSRRNTTRTGPGSSARFDAIIVRCSRGNPDMFNEGLQTMRRQGIQVWPSPNAVEFMEAKDALCKVATLNIGLKGALTYHTPEDFASAFARTIAFHPRTIKPSSASAGENVWIVKLKEGNYCKTFGERSCANDEVLMLVEASDNHMEEHTLSEFVEFCLHGRTSKSGTWMSKSDGKYFDMEGGQLVDQGFCPKLEEGELQYNMVGKVLVSILHKAPLESGVVVGGIGANYKLYDPEEPKFRQLTEMFLQHDVENVMPCLGLTDEDMPLWWTADFVLTSLNGEAEQDKWVLQEFNCSCVGIKQCLAACCTNEAPFAKYTDITRDNLAEAQNIGAIIGNEVRRHLDDMEGEAVVDEAKARLEEPRLDEKTPSWLELAQNVATEWLHLVGLAAVGNCGACATSISLASAAPALADVLLLGGVGTAVAAAAAVSFGGTTAGEAVEYASMVFEDFFGGPPFAQVYRMMQPLGRGSYGVVRRARHMRTRQIFAVKEIPRAMASELAIMQTLQHPNVVTLRDWKKEGPLLYLVMDLYHTDLGQIVRAGDLAQAKVWPIFLQLMRAVAHIHSHYIAHRDLKLENVMLESAANIKEPHVRLIDFGAAACFKHQALKTTIFTAHYVAPEMLARTPVYDHKIDLWSCGVVLFWMLAGSPPFLGSDDLEILRAVKLAKWQFEPANAFSAMGRRLISELLVVDAARRLSASDATLYVEGTMPCSSSCSTETTVQGLTPRW</sequence>
<feature type="region of interest" description="Disordered" evidence="4">
    <location>
        <begin position="1"/>
        <end position="24"/>
    </location>
</feature>
<dbReference type="Pfam" id="PF20668">
    <property type="entry name" value="DUF6815"/>
    <property type="match status" value="1"/>
</dbReference>
<dbReference type="GO" id="GO:0005524">
    <property type="term" value="F:ATP binding"/>
    <property type="evidence" value="ECO:0007669"/>
    <property type="project" value="UniProtKB-UniRule"/>
</dbReference>
<keyword evidence="1 3" id="KW-0547">Nucleotide-binding</keyword>
<evidence type="ECO:0000256" key="1">
    <source>
        <dbReference type="ARBA" id="ARBA00022741"/>
    </source>
</evidence>
<dbReference type="PROSITE" id="PS50011">
    <property type="entry name" value="PROTEIN_KINASE_DOM"/>
    <property type="match status" value="1"/>
</dbReference>
<evidence type="ECO:0000256" key="2">
    <source>
        <dbReference type="ARBA" id="ARBA00022840"/>
    </source>
</evidence>
<protein>
    <submittedName>
        <fullName evidence="6">CPK4 protein</fullName>
    </submittedName>
</protein>
<dbReference type="SMART" id="SM00220">
    <property type="entry name" value="S_TKc"/>
    <property type="match status" value="1"/>
</dbReference>
<dbReference type="PROSITE" id="PS00107">
    <property type="entry name" value="PROTEIN_KINASE_ATP"/>
    <property type="match status" value="1"/>
</dbReference>
<dbReference type="InterPro" id="IPR000719">
    <property type="entry name" value="Prot_kinase_dom"/>
</dbReference>
<dbReference type="Pfam" id="PF00069">
    <property type="entry name" value="Pkinase"/>
    <property type="match status" value="1"/>
</dbReference>